<organism evidence="2 3">
    <name type="scientific">Elaeophora elaphi</name>
    <dbReference type="NCBI Taxonomy" id="1147741"/>
    <lineage>
        <taxon>Eukaryota</taxon>
        <taxon>Metazoa</taxon>
        <taxon>Ecdysozoa</taxon>
        <taxon>Nematoda</taxon>
        <taxon>Chromadorea</taxon>
        <taxon>Rhabditida</taxon>
        <taxon>Spirurina</taxon>
        <taxon>Spiruromorpha</taxon>
        <taxon>Filarioidea</taxon>
        <taxon>Onchocercidae</taxon>
        <taxon>Elaeophora</taxon>
    </lineage>
</organism>
<evidence type="ECO:0000313" key="3">
    <source>
        <dbReference type="WBParaSite" id="EEL_0000864001-mRNA-1"/>
    </source>
</evidence>
<evidence type="ECO:0000256" key="1">
    <source>
        <dbReference type="SAM" id="MobiDB-lite"/>
    </source>
</evidence>
<reference evidence="3" key="1">
    <citation type="submission" date="2017-02" db="UniProtKB">
        <authorList>
            <consortium name="WormBaseParasite"/>
        </authorList>
    </citation>
    <scope>IDENTIFICATION</scope>
</reference>
<feature type="region of interest" description="Disordered" evidence="1">
    <location>
        <begin position="531"/>
        <end position="554"/>
    </location>
</feature>
<name>A0A0R3S1T4_9BILA</name>
<evidence type="ECO:0000313" key="2">
    <source>
        <dbReference type="Proteomes" id="UP000050640"/>
    </source>
</evidence>
<feature type="region of interest" description="Disordered" evidence="1">
    <location>
        <begin position="176"/>
        <end position="204"/>
    </location>
</feature>
<proteinExistence type="predicted"/>
<accession>A0A0R3S1T4</accession>
<dbReference type="WBParaSite" id="EEL_0000864001-mRNA-1">
    <property type="protein sequence ID" value="EEL_0000864001-mRNA-1"/>
    <property type="gene ID" value="EEL_0000864001"/>
</dbReference>
<dbReference type="AlphaFoldDB" id="A0A0R3S1T4"/>
<sequence>MTTSNSIEYPLDTIKIADVGNDNTSQSSNTIFTTVTTCCSSTFATTTTTVTTVAASVSTSSANDTAKLVTTDLPMEKHVLEQKIVTETKTSTTTSTISLLPGELPPSSKVIAGQTPNAIATSVPTATGDQSELVQPDQQPVSNAPLTITNEIPQENDLTDVTTITEVQQVYPAIEKENVPIDEKQSTNVQIENETKDQTDDSKLFTSTVVTSSDIQLERLTDTSEPSSSALRKTQSEHGRRLSDDVEEKIPPTADELRDALKEIASTKLPKKRLTEKQREKLSASCGHLHIQSDNKIDRRGKIKSIKKSIIVGSGSIRQSLATARHEPRRKLSSISEKSIEIMNGGNELIAAPSSISCPTTTRQSKGLINADYDNDIIIYDHRLIIPIFERNFNPISKLQQNQVSAMMNYKTDSDRSSGRQRSISIVDARPPWDSSPLKDGYQLVGGLDRIAPLQPSFSHSYQRRKWISSLPFDDEHATGLQSDKRNTSERRQSDWSLHDVPCAYISPASHSARLHIHKPLTKVLRDRSGVKWEPNDAEDSSRPVKEQLWWGAH</sequence>
<dbReference type="Proteomes" id="UP000050640">
    <property type="component" value="Unplaced"/>
</dbReference>
<feature type="region of interest" description="Disordered" evidence="1">
    <location>
        <begin position="410"/>
        <end position="432"/>
    </location>
</feature>
<feature type="region of interest" description="Disordered" evidence="1">
    <location>
        <begin position="221"/>
        <end position="253"/>
    </location>
</feature>
<feature type="compositionally biased region" description="Basic and acidic residues" evidence="1">
    <location>
        <begin position="234"/>
        <end position="253"/>
    </location>
</feature>
<feature type="compositionally biased region" description="Polar residues" evidence="1">
    <location>
        <begin position="223"/>
        <end position="233"/>
    </location>
</feature>
<feature type="compositionally biased region" description="Basic and acidic residues" evidence="1">
    <location>
        <begin position="193"/>
        <end position="203"/>
    </location>
</feature>
<feature type="compositionally biased region" description="Basic and acidic residues" evidence="1">
    <location>
        <begin position="176"/>
        <end position="185"/>
    </location>
</feature>
<keyword evidence="2" id="KW-1185">Reference proteome</keyword>
<protein>
    <submittedName>
        <fullName evidence="3">DH domain-containing protein</fullName>
    </submittedName>
</protein>
<feature type="compositionally biased region" description="Basic and acidic residues" evidence="1">
    <location>
        <begin position="531"/>
        <end position="546"/>
    </location>
</feature>